<protein>
    <submittedName>
        <fullName evidence="1">Uncharacterized protein</fullName>
    </submittedName>
</protein>
<reference evidence="1 2" key="1">
    <citation type="journal article" date="2017" name="Genome Announc.">
        <title>Complete Genome Sequences of Two Acetylene-Fermenting Pelobacter acetylenicus Strains.</title>
        <authorList>
            <person name="Sutton J.M."/>
            <person name="Baesman S.M."/>
            <person name="Fierst J.L."/>
            <person name="Poret-Peterson A.T."/>
            <person name="Oremland R.S."/>
            <person name="Dunlap D.S."/>
            <person name="Akob D.M."/>
        </authorList>
    </citation>
    <scope>NUCLEOTIDE SEQUENCE [LARGE SCALE GENOMIC DNA]</scope>
    <source>
        <strain evidence="1 2">SFB93</strain>
    </source>
</reference>
<name>A0A1L3GMB6_9BACT</name>
<dbReference type="AlphaFoldDB" id="A0A1L3GMB6"/>
<evidence type="ECO:0000313" key="2">
    <source>
        <dbReference type="Proteomes" id="UP000182517"/>
    </source>
</evidence>
<evidence type="ECO:0000313" key="1">
    <source>
        <dbReference type="EMBL" id="APG27074.1"/>
    </source>
</evidence>
<dbReference type="RefSeq" id="WP_072283036.1">
    <property type="nucleotide sequence ID" value="NZ_CP015519.1"/>
</dbReference>
<sequence>MPTKKMLEELHQVCTGTLSVSLDEGNIAKMNKSCALGDDLTKWCSVLASKPELFLYRKAGEEYLTAMLNLAQGQYRNAFKCLRLVLELCIQGVYLSANIVELREWLNNISDTIWGKLVAPDTSPLGTRFCKAFFPEISTHAKNFQSMASTIYRELSETIHGNVPSNIPLPDSFEFDDEVFSLWHEKAETVRLVVAFCFCSRYLKELPPEDLSVIETIVVGQLDHIEQIRIVVGGPSSS</sequence>
<keyword evidence="2" id="KW-1185">Reference proteome</keyword>
<dbReference type="Proteomes" id="UP000182517">
    <property type="component" value="Chromosome"/>
</dbReference>
<organism evidence="1 2">
    <name type="scientific">Syntrophotalea acetylenivorans</name>
    <dbReference type="NCBI Taxonomy" id="1842532"/>
    <lineage>
        <taxon>Bacteria</taxon>
        <taxon>Pseudomonadati</taxon>
        <taxon>Thermodesulfobacteriota</taxon>
        <taxon>Desulfuromonadia</taxon>
        <taxon>Desulfuromonadales</taxon>
        <taxon>Syntrophotaleaceae</taxon>
        <taxon>Syntrophotalea</taxon>
    </lineage>
</organism>
<gene>
    <name evidence="1" type="ORF">A7E78_04025</name>
</gene>
<accession>A0A1L3GMB6</accession>
<dbReference type="STRING" id="1842532.A7E78_04025"/>
<dbReference type="KEGG" id="pef:A7E78_04025"/>
<dbReference type="OrthoDB" id="5186494at2"/>
<dbReference type="EMBL" id="CP015519">
    <property type="protein sequence ID" value="APG27074.1"/>
    <property type="molecule type" value="Genomic_DNA"/>
</dbReference>
<proteinExistence type="predicted"/>